<keyword evidence="8" id="KW-0812">Transmembrane</keyword>
<dbReference type="Proteomes" id="UP000663827">
    <property type="component" value="Unassembled WGS sequence"/>
</dbReference>
<dbReference type="PANTHER" id="PTHR16537:SF1">
    <property type="entry name" value="PROTEIN ZNRD2"/>
    <property type="match status" value="1"/>
</dbReference>
<dbReference type="Pfam" id="PF06677">
    <property type="entry name" value="Auto_anti-p27"/>
    <property type="match status" value="1"/>
</dbReference>
<protein>
    <submittedName>
        <fullName evidence="9">Uncharacterized protein</fullName>
    </submittedName>
</protein>
<feature type="transmembrane region" description="Helical" evidence="8">
    <location>
        <begin position="44"/>
        <end position="65"/>
    </location>
</feature>
<comment type="pathway">
    <text evidence="2">Energy metabolism; oxidative phosphorylation.</text>
</comment>
<dbReference type="SUPFAM" id="SSF81427">
    <property type="entry name" value="Mitochondrial cytochrome c oxidase subunit VIIc (aka VIIIa)"/>
    <property type="match status" value="1"/>
</dbReference>
<gene>
    <name evidence="9" type="ORF">RDB_LOCUS48697</name>
</gene>
<dbReference type="InterPro" id="IPR009563">
    <property type="entry name" value="SSSCA1"/>
</dbReference>
<evidence type="ECO:0000313" key="10">
    <source>
        <dbReference type="Proteomes" id="UP000663827"/>
    </source>
</evidence>
<dbReference type="InterPro" id="IPR036636">
    <property type="entry name" value="COX7C/Cox8_sf"/>
</dbReference>
<comment type="similarity">
    <text evidence="3">Belongs to the cytochrome c oxidase VIIc family.</text>
</comment>
<evidence type="ECO:0000313" key="9">
    <source>
        <dbReference type="EMBL" id="CAE7111497.1"/>
    </source>
</evidence>
<proteinExistence type="inferred from homology"/>
<keyword evidence="8" id="KW-1133">Transmembrane helix</keyword>
<feature type="compositionally biased region" description="Polar residues" evidence="7">
    <location>
        <begin position="87"/>
        <end position="106"/>
    </location>
</feature>
<reference evidence="9" key="1">
    <citation type="submission" date="2021-01" db="EMBL/GenBank/DDBJ databases">
        <authorList>
            <person name="Kaushik A."/>
        </authorList>
    </citation>
    <scope>NUCLEOTIDE SEQUENCE</scope>
    <source>
        <strain evidence="9">AG5</strain>
    </source>
</reference>
<dbReference type="UniPathway" id="UPA00705"/>
<dbReference type="Pfam" id="PF02935">
    <property type="entry name" value="COX7C"/>
    <property type="match status" value="1"/>
</dbReference>
<keyword evidence="6 8" id="KW-0472">Membrane</keyword>
<evidence type="ECO:0000256" key="6">
    <source>
        <dbReference type="ARBA" id="ARBA00023136"/>
    </source>
</evidence>
<dbReference type="PANTHER" id="PTHR16537">
    <property type="entry name" value="SJOEGREN SYNDROME/SCLERODERMA AUTOANTIGEN 1"/>
    <property type="match status" value="1"/>
</dbReference>
<feature type="compositionally biased region" description="Low complexity" evidence="7">
    <location>
        <begin position="215"/>
        <end position="245"/>
    </location>
</feature>
<name>A0A8H3HWX4_9AGAM</name>
<keyword evidence="4" id="KW-0999">Mitochondrion inner membrane</keyword>
<dbReference type="EMBL" id="CAJNJQ010000962">
    <property type="protein sequence ID" value="CAE7111497.1"/>
    <property type="molecule type" value="Genomic_DNA"/>
</dbReference>
<evidence type="ECO:0000256" key="3">
    <source>
        <dbReference type="ARBA" id="ARBA00010514"/>
    </source>
</evidence>
<keyword evidence="5" id="KW-0496">Mitochondrion</keyword>
<dbReference type="InterPro" id="IPR051888">
    <property type="entry name" value="UPF0148_domain"/>
</dbReference>
<dbReference type="InterPro" id="IPR004202">
    <property type="entry name" value="COX7C/Cox8"/>
</dbReference>
<feature type="region of interest" description="Disordered" evidence="7">
    <location>
        <begin position="194"/>
        <end position="256"/>
    </location>
</feature>
<dbReference type="Gene3D" id="4.10.49.10">
    <property type="entry name" value="Cytochrome c oxidase subunit VIIc"/>
    <property type="match status" value="1"/>
</dbReference>
<evidence type="ECO:0000256" key="8">
    <source>
        <dbReference type="SAM" id="Phobius"/>
    </source>
</evidence>
<comment type="subcellular location">
    <subcellularLocation>
        <location evidence="1">Mitochondrion inner membrane</location>
        <topology evidence="1">Single-pass membrane protein</topology>
    </subcellularLocation>
</comment>
<dbReference type="AlphaFoldDB" id="A0A8H3HWX4"/>
<sequence length="313" mass="33883">MSLIARAAARQTVALRQNIGRRSMHVDNVIGNNTPFSYQNKAAFALKTALFLGSGFAIPFVAVFYQVKAFLPITLAFDRDLQLRPMSSSSSTAGRNMYSRDSTPATDLSVGSDDFVLPPPSEETLRRRAQSDRASTEIGNRMLKGWAMLAEECPNEECWAIPLVRYPRARPGADPDPRKECVACGTVYVNNEDGQLVAQRATPSRTTTAPPPQSNPTRGTTTPTPQPRPNTTLAPSAAETSTPAAQSLPKSSAASSFGTAEDALRGALEALSQRMVHVSLGTDINTRQVRETAEAMEAVMRVLDTARNLRKCN</sequence>
<dbReference type="GO" id="GO:0005743">
    <property type="term" value="C:mitochondrial inner membrane"/>
    <property type="evidence" value="ECO:0007669"/>
    <property type="project" value="UniProtKB-SubCell"/>
</dbReference>
<dbReference type="GO" id="GO:0045277">
    <property type="term" value="C:respiratory chain complex IV"/>
    <property type="evidence" value="ECO:0007669"/>
    <property type="project" value="InterPro"/>
</dbReference>
<feature type="region of interest" description="Disordered" evidence="7">
    <location>
        <begin position="87"/>
        <end position="136"/>
    </location>
</feature>
<dbReference type="GO" id="GO:0006123">
    <property type="term" value="P:mitochondrial electron transport, cytochrome c to oxygen"/>
    <property type="evidence" value="ECO:0007669"/>
    <property type="project" value="InterPro"/>
</dbReference>
<feature type="compositionally biased region" description="Low complexity" evidence="7">
    <location>
        <begin position="199"/>
        <end position="208"/>
    </location>
</feature>
<comment type="caution">
    <text evidence="9">The sequence shown here is derived from an EMBL/GenBank/DDBJ whole genome shotgun (WGS) entry which is preliminary data.</text>
</comment>
<evidence type="ECO:0000256" key="5">
    <source>
        <dbReference type="ARBA" id="ARBA00023128"/>
    </source>
</evidence>
<evidence type="ECO:0000256" key="1">
    <source>
        <dbReference type="ARBA" id="ARBA00004434"/>
    </source>
</evidence>
<accession>A0A8H3HWX4</accession>
<evidence type="ECO:0000256" key="4">
    <source>
        <dbReference type="ARBA" id="ARBA00022792"/>
    </source>
</evidence>
<organism evidence="9 10">
    <name type="scientific">Rhizoctonia solani</name>
    <dbReference type="NCBI Taxonomy" id="456999"/>
    <lineage>
        <taxon>Eukaryota</taxon>
        <taxon>Fungi</taxon>
        <taxon>Dikarya</taxon>
        <taxon>Basidiomycota</taxon>
        <taxon>Agaricomycotina</taxon>
        <taxon>Agaricomycetes</taxon>
        <taxon>Cantharellales</taxon>
        <taxon>Ceratobasidiaceae</taxon>
        <taxon>Rhizoctonia</taxon>
    </lineage>
</organism>
<evidence type="ECO:0000256" key="7">
    <source>
        <dbReference type="SAM" id="MobiDB-lite"/>
    </source>
</evidence>
<evidence type="ECO:0000256" key="2">
    <source>
        <dbReference type="ARBA" id="ARBA00004673"/>
    </source>
</evidence>
<feature type="compositionally biased region" description="Basic and acidic residues" evidence="7">
    <location>
        <begin position="123"/>
        <end position="135"/>
    </location>
</feature>